<feature type="binding site" evidence="14">
    <location>
        <position position="115"/>
    </location>
    <ligand>
        <name>ATP</name>
        <dbReference type="ChEBI" id="CHEBI:30616"/>
    </ligand>
</feature>
<feature type="binding site" evidence="14">
    <location>
        <position position="179"/>
    </location>
    <ligand>
        <name>L-threonine</name>
        <dbReference type="ChEBI" id="CHEBI:57926"/>
    </ligand>
</feature>
<keyword evidence="6 13" id="KW-0808">Transferase</keyword>
<comment type="catalytic activity">
    <reaction evidence="12 13">
        <text>L-threonine + hydrogencarbonate + ATP = L-threonylcarbamoyladenylate + diphosphate + H2O</text>
        <dbReference type="Rhea" id="RHEA:36407"/>
        <dbReference type="ChEBI" id="CHEBI:15377"/>
        <dbReference type="ChEBI" id="CHEBI:17544"/>
        <dbReference type="ChEBI" id="CHEBI:30616"/>
        <dbReference type="ChEBI" id="CHEBI:33019"/>
        <dbReference type="ChEBI" id="CHEBI:57926"/>
        <dbReference type="ChEBI" id="CHEBI:73682"/>
        <dbReference type="EC" id="2.7.7.87"/>
    </reaction>
</comment>
<evidence type="ECO:0000256" key="4">
    <source>
        <dbReference type="ARBA" id="ARBA00015492"/>
    </source>
</evidence>
<evidence type="ECO:0000256" key="12">
    <source>
        <dbReference type="ARBA" id="ARBA00048366"/>
    </source>
</evidence>
<comment type="function">
    <text evidence="13">Required for the formation of a threonylcarbamoyl group on adenosine at position 37 (t(6)A37) in tRNAs that read codons beginning with adenine.</text>
</comment>
<dbReference type="SUPFAM" id="SSF55821">
    <property type="entry name" value="YrdC/RibB"/>
    <property type="match status" value="1"/>
</dbReference>
<comment type="similarity">
    <text evidence="2 13">Belongs to the SUA5 family.</text>
</comment>
<dbReference type="GO" id="GO:0008033">
    <property type="term" value="P:tRNA processing"/>
    <property type="evidence" value="ECO:0007669"/>
    <property type="project" value="UniProtKB-KW"/>
</dbReference>
<dbReference type="InterPro" id="IPR010923">
    <property type="entry name" value="T(6)A37_SUA5"/>
</dbReference>
<feature type="binding site" evidence="14">
    <location>
        <position position="149"/>
    </location>
    <ligand>
        <name>ATP</name>
        <dbReference type="ChEBI" id="CHEBI:30616"/>
    </ligand>
</feature>
<keyword evidence="8 13" id="KW-0548">Nucleotidyltransferase</keyword>
<evidence type="ECO:0000256" key="11">
    <source>
        <dbReference type="ARBA" id="ARBA00029774"/>
    </source>
</evidence>
<dbReference type="Pfam" id="PF03481">
    <property type="entry name" value="Sua5_C"/>
    <property type="match status" value="1"/>
</dbReference>
<keyword evidence="9 13" id="KW-0547">Nucleotide-binding</keyword>
<dbReference type="PROSITE" id="PS51163">
    <property type="entry name" value="YRDC"/>
    <property type="match status" value="1"/>
</dbReference>
<reference evidence="16 17" key="1">
    <citation type="submission" date="2018-04" db="EMBL/GenBank/DDBJ databases">
        <title>Camelliibacillus theae gen. nov., sp. nov., isolated from Pu'er tea.</title>
        <authorList>
            <person name="Niu L."/>
        </authorList>
    </citation>
    <scope>NUCLEOTIDE SEQUENCE [LARGE SCALE GENOMIC DNA]</scope>
    <source>
        <strain evidence="16 17">T8</strain>
    </source>
</reference>
<dbReference type="InterPro" id="IPR050156">
    <property type="entry name" value="TC-AMP_synthase_SUA5"/>
</dbReference>
<dbReference type="EC" id="2.7.7.87" evidence="3 13"/>
<dbReference type="GO" id="GO:0061710">
    <property type="term" value="F:L-threonylcarbamoyladenylate synthase"/>
    <property type="evidence" value="ECO:0007669"/>
    <property type="project" value="UniProtKB-EC"/>
</dbReference>
<keyword evidence="7 13" id="KW-0819">tRNA processing</keyword>
<evidence type="ECO:0000259" key="15">
    <source>
        <dbReference type="PROSITE" id="PS51163"/>
    </source>
</evidence>
<feature type="domain" description="YrdC-like" evidence="15">
    <location>
        <begin position="11"/>
        <end position="197"/>
    </location>
</feature>
<evidence type="ECO:0000256" key="6">
    <source>
        <dbReference type="ARBA" id="ARBA00022679"/>
    </source>
</evidence>
<feature type="binding site" evidence="14">
    <location>
        <position position="232"/>
    </location>
    <ligand>
        <name>ATP</name>
        <dbReference type="ChEBI" id="CHEBI:30616"/>
    </ligand>
</feature>
<feature type="binding site" evidence="14">
    <location>
        <position position="139"/>
    </location>
    <ligand>
        <name>L-threonine</name>
        <dbReference type="ChEBI" id="CHEBI:57926"/>
    </ligand>
</feature>
<evidence type="ECO:0000256" key="3">
    <source>
        <dbReference type="ARBA" id="ARBA00012584"/>
    </source>
</evidence>
<dbReference type="EMBL" id="QCZG01000015">
    <property type="protein sequence ID" value="PWA11922.1"/>
    <property type="molecule type" value="Genomic_DNA"/>
</dbReference>
<comment type="subcellular location">
    <subcellularLocation>
        <location evidence="1 13">Cytoplasm</location>
    </subcellularLocation>
</comment>
<evidence type="ECO:0000256" key="9">
    <source>
        <dbReference type="ARBA" id="ARBA00022741"/>
    </source>
</evidence>
<feature type="binding site" evidence="14">
    <location>
        <position position="141"/>
    </location>
    <ligand>
        <name>ATP</name>
        <dbReference type="ChEBI" id="CHEBI:30616"/>
    </ligand>
</feature>
<dbReference type="Gene3D" id="3.90.870.10">
    <property type="entry name" value="DHBP synthase"/>
    <property type="match status" value="1"/>
</dbReference>
<dbReference type="FunFam" id="3.90.870.10:FF:000008">
    <property type="entry name" value="Threonylcarbamoyl-AMP synthase"/>
    <property type="match status" value="1"/>
</dbReference>
<evidence type="ECO:0000313" key="16">
    <source>
        <dbReference type="EMBL" id="PWA11922.1"/>
    </source>
</evidence>
<feature type="binding site" evidence="14">
    <location>
        <position position="119"/>
    </location>
    <ligand>
        <name>L-threonine</name>
        <dbReference type="ChEBI" id="CHEBI:57926"/>
    </ligand>
</feature>
<evidence type="ECO:0000256" key="8">
    <source>
        <dbReference type="ARBA" id="ARBA00022695"/>
    </source>
</evidence>
<evidence type="ECO:0000256" key="1">
    <source>
        <dbReference type="ARBA" id="ARBA00004496"/>
    </source>
</evidence>
<dbReference type="FunFam" id="3.40.50.11030:FF:000001">
    <property type="entry name" value="Threonylcarbamoyl-AMP synthase"/>
    <property type="match status" value="1"/>
</dbReference>
<dbReference type="GO" id="GO:0006450">
    <property type="term" value="P:regulation of translational fidelity"/>
    <property type="evidence" value="ECO:0007669"/>
    <property type="project" value="TreeGrafter"/>
</dbReference>
<evidence type="ECO:0000256" key="2">
    <source>
        <dbReference type="ARBA" id="ARBA00007663"/>
    </source>
</evidence>
<dbReference type="AlphaFoldDB" id="A0A2U1K3D2"/>
<dbReference type="OrthoDB" id="9814580at2"/>
<keyword evidence="5 13" id="KW-0963">Cytoplasm</keyword>
<gene>
    <name evidence="16" type="ORF">DCC39_08875</name>
</gene>
<dbReference type="GO" id="GO:0005524">
    <property type="term" value="F:ATP binding"/>
    <property type="evidence" value="ECO:0007669"/>
    <property type="project" value="UniProtKB-UniRule"/>
</dbReference>
<dbReference type="GO" id="GO:0005737">
    <property type="term" value="C:cytoplasm"/>
    <property type="evidence" value="ECO:0007669"/>
    <property type="project" value="UniProtKB-SubCell"/>
</dbReference>
<dbReference type="NCBIfam" id="TIGR00057">
    <property type="entry name" value="L-threonylcarbamoyladenylate synthase"/>
    <property type="match status" value="1"/>
</dbReference>
<dbReference type="PIRSF" id="PIRSF004930">
    <property type="entry name" value="Tln_factor_SUA5"/>
    <property type="match status" value="1"/>
</dbReference>
<dbReference type="GO" id="GO:0000049">
    <property type="term" value="F:tRNA binding"/>
    <property type="evidence" value="ECO:0007669"/>
    <property type="project" value="TreeGrafter"/>
</dbReference>
<feature type="binding site" evidence="14">
    <location>
        <position position="56"/>
    </location>
    <ligand>
        <name>ATP</name>
        <dbReference type="ChEBI" id="CHEBI:30616"/>
    </ligand>
</feature>
<dbReference type="Gene3D" id="3.40.50.11030">
    <property type="entry name" value="Threonylcarbamoyl-AMP synthase, C-terminal domain"/>
    <property type="match status" value="1"/>
</dbReference>
<evidence type="ECO:0000256" key="13">
    <source>
        <dbReference type="PIRNR" id="PIRNR004930"/>
    </source>
</evidence>
<dbReference type="PANTHER" id="PTHR17490:SF16">
    <property type="entry name" value="THREONYLCARBAMOYL-AMP SYNTHASE"/>
    <property type="match status" value="1"/>
</dbReference>
<dbReference type="PANTHER" id="PTHR17490">
    <property type="entry name" value="SUA5"/>
    <property type="match status" value="1"/>
</dbReference>
<dbReference type="InterPro" id="IPR006070">
    <property type="entry name" value="Sua5-like_dom"/>
</dbReference>
<dbReference type="Proteomes" id="UP000245998">
    <property type="component" value="Unassembled WGS sequence"/>
</dbReference>
<protein>
    <recommendedName>
        <fullName evidence="4 13">Threonylcarbamoyl-AMP synthase</fullName>
        <shortName evidence="13">TC-AMP synthase</shortName>
        <ecNumber evidence="3 13">2.7.7.87</ecNumber>
    </recommendedName>
    <alternativeName>
        <fullName evidence="11 13">L-threonylcarbamoyladenylate synthase</fullName>
    </alternativeName>
</protein>
<evidence type="ECO:0000256" key="14">
    <source>
        <dbReference type="PIRSR" id="PIRSR004930-1"/>
    </source>
</evidence>
<evidence type="ECO:0000256" key="5">
    <source>
        <dbReference type="ARBA" id="ARBA00022490"/>
    </source>
</evidence>
<proteinExistence type="inferred from homology"/>
<feature type="binding site" evidence="14">
    <location>
        <position position="65"/>
    </location>
    <ligand>
        <name>L-threonine</name>
        <dbReference type="ChEBI" id="CHEBI:57926"/>
    </ligand>
</feature>
<organism evidence="16 17">
    <name type="scientific">Pueribacillus theae</name>
    <dbReference type="NCBI Taxonomy" id="2171751"/>
    <lineage>
        <taxon>Bacteria</taxon>
        <taxon>Bacillati</taxon>
        <taxon>Bacillota</taxon>
        <taxon>Bacilli</taxon>
        <taxon>Bacillales</taxon>
        <taxon>Bacillaceae</taxon>
        <taxon>Pueribacillus</taxon>
    </lineage>
</organism>
<feature type="binding site" evidence="14">
    <location>
        <position position="60"/>
    </location>
    <ligand>
        <name>ATP</name>
        <dbReference type="ChEBI" id="CHEBI:30616"/>
    </ligand>
</feature>
<dbReference type="GO" id="GO:0003725">
    <property type="term" value="F:double-stranded RNA binding"/>
    <property type="evidence" value="ECO:0007669"/>
    <property type="project" value="UniProtKB-UniRule"/>
</dbReference>
<feature type="binding site" evidence="14">
    <location>
        <position position="33"/>
    </location>
    <ligand>
        <name>L-threonine</name>
        <dbReference type="ChEBI" id="CHEBI:57926"/>
    </ligand>
</feature>
<evidence type="ECO:0000256" key="10">
    <source>
        <dbReference type="ARBA" id="ARBA00022840"/>
    </source>
</evidence>
<feature type="binding site" evidence="14">
    <location>
        <position position="193"/>
    </location>
    <ligand>
        <name>ATP</name>
        <dbReference type="ChEBI" id="CHEBI:30616"/>
    </ligand>
</feature>
<keyword evidence="17" id="KW-1185">Reference proteome</keyword>
<dbReference type="Pfam" id="PF01300">
    <property type="entry name" value="Sua5_yciO_yrdC"/>
    <property type="match status" value="1"/>
</dbReference>
<dbReference type="InterPro" id="IPR005145">
    <property type="entry name" value="Sua5_C"/>
</dbReference>
<evidence type="ECO:0000313" key="17">
    <source>
        <dbReference type="Proteomes" id="UP000245998"/>
    </source>
</evidence>
<comment type="caution">
    <text evidence="16">The sequence shown here is derived from an EMBL/GenBank/DDBJ whole genome shotgun (WGS) entry which is preliminary data.</text>
</comment>
<sequence>MDKSVDNLSTTRSILEAAERIKKNEVVAFPTETVYGLGANACSDEAVKRIFEAKGRPVDNPLIVHIASFNQLNGVVRHIPETAKKLMERFWPGPLTLILPKGERISQYATAGLQTIGVRMPDHPVALALIEAANLPIAAPSANRSGKPSPTAAEHVLTDLNGKIAGVIDAGSAGIGVESTVIECKGDQITILRPGGITQSELEEVLSKENVHEYKPSKTAAPKSPGMKYTHYSPDAPVYLIDATAEDMQQVIDKEKANGKRVGVLTTEEKKHCYHADYVVACGERSNLFTVAEQLYSALRTFDDQHVDIILSETFPKEGIGEAIMNRLEKAAVKENPSIGEP</sequence>
<dbReference type="InterPro" id="IPR017945">
    <property type="entry name" value="DHBP_synth_RibB-like_a/b_dom"/>
</dbReference>
<name>A0A2U1K3D2_9BACI</name>
<evidence type="ECO:0000256" key="7">
    <source>
        <dbReference type="ARBA" id="ARBA00022694"/>
    </source>
</evidence>
<accession>A0A2U1K3D2</accession>
<keyword evidence="10 13" id="KW-0067">ATP-binding</keyword>
<dbReference type="InterPro" id="IPR038385">
    <property type="entry name" value="Sua5/YwlC_C"/>
</dbReference>